<dbReference type="SUPFAM" id="SSF51905">
    <property type="entry name" value="FAD/NAD(P)-binding domain"/>
    <property type="match status" value="1"/>
</dbReference>
<keyword evidence="6 7" id="KW-0560">Oxidoreductase</keyword>
<evidence type="ECO:0000256" key="5">
    <source>
        <dbReference type="ARBA" id="ARBA00022827"/>
    </source>
</evidence>
<evidence type="ECO:0000259" key="8">
    <source>
        <dbReference type="Pfam" id="PF01266"/>
    </source>
</evidence>
<gene>
    <name evidence="10" type="ORF">ACFPIB_16740</name>
</gene>
<evidence type="ECO:0000256" key="1">
    <source>
        <dbReference type="ARBA" id="ARBA00001974"/>
    </source>
</evidence>
<name>A0ABW0EHC8_9BACT</name>
<dbReference type="PRINTS" id="PR01001">
    <property type="entry name" value="FADG3PDH"/>
</dbReference>
<evidence type="ECO:0000259" key="9">
    <source>
        <dbReference type="Pfam" id="PF16901"/>
    </source>
</evidence>
<evidence type="ECO:0000256" key="4">
    <source>
        <dbReference type="ARBA" id="ARBA00022798"/>
    </source>
</evidence>
<protein>
    <recommendedName>
        <fullName evidence="7">Glycerol-3-phosphate dehydrogenase</fullName>
        <ecNumber evidence="7">1.1.5.3</ecNumber>
    </recommendedName>
</protein>
<dbReference type="Proteomes" id="UP001596161">
    <property type="component" value="Unassembled WGS sequence"/>
</dbReference>
<dbReference type="InterPro" id="IPR000447">
    <property type="entry name" value="G3P_DH_FAD-dep"/>
</dbReference>
<evidence type="ECO:0000256" key="6">
    <source>
        <dbReference type="ARBA" id="ARBA00023002"/>
    </source>
</evidence>
<dbReference type="Gene3D" id="3.30.9.10">
    <property type="entry name" value="D-Amino Acid Oxidase, subunit A, domain 2"/>
    <property type="match status" value="1"/>
</dbReference>
<feature type="domain" description="FAD dependent oxidoreductase" evidence="8">
    <location>
        <begin position="25"/>
        <end position="355"/>
    </location>
</feature>
<dbReference type="SUPFAM" id="SSF54373">
    <property type="entry name" value="FAD-linked reductases, C-terminal domain"/>
    <property type="match status" value="1"/>
</dbReference>
<comment type="caution">
    <text evidence="10">The sequence shown here is derived from an EMBL/GenBank/DDBJ whole genome shotgun (WGS) entry which is preliminary data.</text>
</comment>
<dbReference type="Pfam" id="PF01266">
    <property type="entry name" value="DAO"/>
    <property type="match status" value="1"/>
</dbReference>
<feature type="domain" description="Alpha-glycerophosphate oxidase C-terminal" evidence="9">
    <location>
        <begin position="405"/>
        <end position="529"/>
    </location>
</feature>
<dbReference type="Gene3D" id="3.50.50.60">
    <property type="entry name" value="FAD/NAD(P)-binding domain"/>
    <property type="match status" value="1"/>
</dbReference>
<dbReference type="PANTHER" id="PTHR11985:SF35">
    <property type="entry name" value="ANAEROBIC GLYCEROL-3-PHOSPHATE DEHYDROGENASE SUBUNIT A"/>
    <property type="match status" value="1"/>
</dbReference>
<keyword evidence="3 7" id="KW-0285">Flavoprotein</keyword>
<dbReference type="GO" id="GO:0016491">
    <property type="term" value="F:oxidoreductase activity"/>
    <property type="evidence" value="ECO:0007669"/>
    <property type="project" value="UniProtKB-KW"/>
</dbReference>
<dbReference type="InterPro" id="IPR006076">
    <property type="entry name" value="FAD-dep_OxRdtase"/>
</dbReference>
<comment type="catalytic activity">
    <reaction evidence="7">
        <text>a quinone + sn-glycerol 3-phosphate = dihydroxyacetone phosphate + a quinol</text>
        <dbReference type="Rhea" id="RHEA:18977"/>
        <dbReference type="ChEBI" id="CHEBI:24646"/>
        <dbReference type="ChEBI" id="CHEBI:57597"/>
        <dbReference type="ChEBI" id="CHEBI:57642"/>
        <dbReference type="ChEBI" id="CHEBI:132124"/>
        <dbReference type="EC" id="1.1.5.3"/>
    </reaction>
</comment>
<dbReference type="EC" id="1.1.5.3" evidence="7"/>
<keyword evidence="4" id="KW-0319">Glycerol metabolism</keyword>
<sequence>MNALAGISTLDRDKYFSAVTTTTFDVLVIGGGIMGAGIALDAATRGLKVLLVEKQDFAAGTSSRSTKLIHGGLRYLKNFEIGLVRTVASERKVLHRNAPHLVLPEPMLIPILKNASYGYWATKAGLTLYDFLGNVEAPERHRMLDKKATVNQEPLLNPEKLQGAGCFVEFRTDDGRLTMEVLKTARNSGAVCLNYCELNCFTYDEEKQLNGAELQDKLTGNNYLVKAQCVINATGPWSAKLMQQDDQKRISELIHTKGVHLVVPFQKFPLKQSVYFDIPGGRMLFAIPRYDVTYLGTTDTPFTGNLENPTVEKEDVTYLLAEINNMFSGVNLKASDVVSSWAGVRVLLYEANKKPSEISRKDEIFTSASGLITVAGGKLTGYRKLAEQVVNKTLEMHFPENRQTSRTAKIKLAGGDFENADAVKAFLKSCQEIAHIHKYVPETMAYLVRTYGINTKAILKEACRLKAENLAPENRLLQAEICYTIQNEGVTNLSDFLIRRTGKLYFERETIAAILPTVKAAFQKILNLGNDEIEKQETEFQKHYEAAVAFKNESKNAMVSA</sequence>
<evidence type="ECO:0000256" key="7">
    <source>
        <dbReference type="RuleBase" id="RU361217"/>
    </source>
</evidence>
<reference evidence="11" key="1">
    <citation type="journal article" date="2019" name="Int. J. Syst. Evol. Microbiol.">
        <title>The Global Catalogue of Microorganisms (GCM) 10K type strain sequencing project: providing services to taxonomists for standard genome sequencing and annotation.</title>
        <authorList>
            <consortium name="The Broad Institute Genomics Platform"/>
            <consortium name="The Broad Institute Genome Sequencing Center for Infectious Disease"/>
            <person name="Wu L."/>
            <person name="Ma J."/>
        </authorList>
    </citation>
    <scope>NUCLEOTIDE SEQUENCE [LARGE SCALE GENOMIC DNA]</scope>
    <source>
        <strain evidence="11">KACC 12602</strain>
    </source>
</reference>
<dbReference type="Gene3D" id="1.10.8.870">
    <property type="entry name" value="Alpha-glycerophosphate oxidase, cap domain"/>
    <property type="match status" value="1"/>
</dbReference>
<keyword evidence="11" id="KW-1185">Reference proteome</keyword>
<dbReference type="InterPro" id="IPR031656">
    <property type="entry name" value="DAO_C"/>
</dbReference>
<evidence type="ECO:0000313" key="11">
    <source>
        <dbReference type="Proteomes" id="UP001596161"/>
    </source>
</evidence>
<dbReference type="RefSeq" id="WP_378018624.1">
    <property type="nucleotide sequence ID" value="NZ_JBHSKT010000014.1"/>
</dbReference>
<accession>A0ABW0EHC8</accession>
<keyword evidence="5" id="KW-0274">FAD</keyword>
<comment type="similarity">
    <text evidence="2 7">Belongs to the FAD-dependent glycerol-3-phosphate dehydrogenase family.</text>
</comment>
<dbReference type="EMBL" id="JBHSKT010000014">
    <property type="protein sequence ID" value="MFC5272264.1"/>
    <property type="molecule type" value="Genomic_DNA"/>
</dbReference>
<dbReference type="Pfam" id="PF16901">
    <property type="entry name" value="DAO_C"/>
    <property type="match status" value="1"/>
</dbReference>
<evidence type="ECO:0000256" key="3">
    <source>
        <dbReference type="ARBA" id="ARBA00022630"/>
    </source>
</evidence>
<comment type="cofactor">
    <cofactor evidence="1 7">
        <name>FAD</name>
        <dbReference type="ChEBI" id="CHEBI:57692"/>
    </cofactor>
</comment>
<evidence type="ECO:0000256" key="2">
    <source>
        <dbReference type="ARBA" id="ARBA00007330"/>
    </source>
</evidence>
<proteinExistence type="inferred from homology"/>
<dbReference type="PROSITE" id="PS00977">
    <property type="entry name" value="FAD_G3PDH_1"/>
    <property type="match status" value="1"/>
</dbReference>
<evidence type="ECO:0000313" key="10">
    <source>
        <dbReference type="EMBL" id="MFC5272264.1"/>
    </source>
</evidence>
<dbReference type="InterPro" id="IPR038299">
    <property type="entry name" value="DAO_C_sf"/>
</dbReference>
<organism evidence="10 11">
    <name type="scientific">Adhaeribacter terreus</name>
    <dbReference type="NCBI Taxonomy" id="529703"/>
    <lineage>
        <taxon>Bacteria</taxon>
        <taxon>Pseudomonadati</taxon>
        <taxon>Bacteroidota</taxon>
        <taxon>Cytophagia</taxon>
        <taxon>Cytophagales</taxon>
        <taxon>Hymenobacteraceae</taxon>
        <taxon>Adhaeribacter</taxon>
    </lineage>
</organism>
<dbReference type="PROSITE" id="PS00978">
    <property type="entry name" value="FAD_G3PDH_2"/>
    <property type="match status" value="1"/>
</dbReference>
<dbReference type="PANTHER" id="PTHR11985">
    <property type="entry name" value="GLYCEROL-3-PHOSPHATE DEHYDROGENASE"/>
    <property type="match status" value="1"/>
</dbReference>
<dbReference type="InterPro" id="IPR036188">
    <property type="entry name" value="FAD/NAD-bd_sf"/>
</dbReference>